<sequence>MALFQPNDQVQQHFKFEGWLRVYEGLVSQLPHPAGSKSKPSKKFLNELKWHDGYCVARMDERSLICYANEQVAHLFDRHLSSVRLDLGRPEILDTSTDSNSNYSVVSSSMSMCSFGYATVDRAFTTNSKYYGKGMMAETETIRRKKHKKNLWERRFAYSTLRTIKADRSAKKKRPTSSTRTRHALRGEDYAAAAEDALNTERTVIVNVDVAALQMNRQQQQQTS</sequence>
<organism evidence="2 3">
    <name type="scientific">Acrobeloides nanus</name>
    <dbReference type="NCBI Taxonomy" id="290746"/>
    <lineage>
        <taxon>Eukaryota</taxon>
        <taxon>Metazoa</taxon>
        <taxon>Ecdysozoa</taxon>
        <taxon>Nematoda</taxon>
        <taxon>Chromadorea</taxon>
        <taxon>Rhabditida</taxon>
        <taxon>Tylenchina</taxon>
        <taxon>Cephalobomorpha</taxon>
        <taxon>Cephaloboidea</taxon>
        <taxon>Cephalobidae</taxon>
        <taxon>Acrobeloides</taxon>
    </lineage>
</organism>
<accession>A0A914DY17</accession>
<dbReference type="Proteomes" id="UP000887540">
    <property type="component" value="Unplaced"/>
</dbReference>
<reference evidence="3" key="1">
    <citation type="submission" date="2022-11" db="UniProtKB">
        <authorList>
            <consortium name="WormBaseParasite"/>
        </authorList>
    </citation>
    <scope>IDENTIFICATION</scope>
</reference>
<protein>
    <submittedName>
        <fullName evidence="3">Uncharacterized protein</fullName>
    </submittedName>
</protein>
<evidence type="ECO:0000313" key="3">
    <source>
        <dbReference type="WBParaSite" id="ACRNAN_scaffold4523.g8194.t1"/>
    </source>
</evidence>
<evidence type="ECO:0000313" key="2">
    <source>
        <dbReference type="Proteomes" id="UP000887540"/>
    </source>
</evidence>
<feature type="region of interest" description="Disordered" evidence="1">
    <location>
        <begin position="167"/>
        <end position="187"/>
    </location>
</feature>
<name>A0A914DY17_9BILA</name>
<feature type="compositionally biased region" description="Basic residues" evidence="1">
    <location>
        <begin position="170"/>
        <end position="184"/>
    </location>
</feature>
<dbReference type="WBParaSite" id="ACRNAN_scaffold4523.g8194.t1">
    <property type="protein sequence ID" value="ACRNAN_scaffold4523.g8194.t1"/>
    <property type="gene ID" value="ACRNAN_scaffold4523.g8194"/>
</dbReference>
<proteinExistence type="predicted"/>
<keyword evidence="2" id="KW-1185">Reference proteome</keyword>
<dbReference type="AlphaFoldDB" id="A0A914DY17"/>
<evidence type="ECO:0000256" key="1">
    <source>
        <dbReference type="SAM" id="MobiDB-lite"/>
    </source>
</evidence>